<dbReference type="Proteomes" id="UP001215712">
    <property type="component" value="Unassembled WGS sequence"/>
</dbReference>
<comment type="caution">
    <text evidence="2">The sequence shown here is derived from an EMBL/GenBank/DDBJ whole genome shotgun (WGS) entry which is preliminary data.</text>
</comment>
<accession>A0AAD6MRR0</accession>
<dbReference type="PANTHER" id="PTHR35394">
    <property type="entry name" value="DUF3176 DOMAIN-CONTAINING PROTEIN"/>
    <property type="match status" value="1"/>
</dbReference>
<keyword evidence="1" id="KW-0472">Membrane</keyword>
<gene>
    <name evidence="2" type="ORF">N7493_010691</name>
</gene>
<evidence type="ECO:0000313" key="2">
    <source>
        <dbReference type="EMBL" id="KAJ5709357.1"/>
    </source>
</evidence>
<reference evidence="2" key="1">
    <citation type="journal article" date="2023" name="IMA Fungus">
        <title>Comparative genomic study of the Penicillium genus elucidates a diverse pangenome and 15 lateral gene transfer events.</title>
        <authorList>
            <person name="Petersen C."/>
            <person name="Sorensen T."/>
            <person name="Nielsen M.R."/>
            <person name="Sondergaard T.E."/>
            <person name="Sorensen J.L."/>
            <person name="Fitzpatrick D.A."/>
            <person name="Frisvad J.C."/>
            <person name="Nielsen K.L."/>
        </authorList>
    </citation>
    <scope>NUCLEOTIDE SEQUENCE</scope>
    <source>
        <strain evidence="2">IBT 17514</strain>
    </source>
</reference>
<dbReference type="PANTHER" id="PTHR35394:SF5">
    <property type="entry name" value="DUF3176 DOMAIN-CONTAINING PROTEIN"/>
    <property type="match status" value="1"/>
</dbReference>
<reference evidence="2" key="2">
    <citation type="submission" date="2023-01" db="EMBL/GenBank/DDBJ databases">
        <authorList>
            <person name="Petersen C."/>
        </authorList>
    </citation>
    <scope>NUCLEOTIDE SEQUENCE</scope>
    <source>
        <strain evidence="2">IBT 17514</strain>
    </source>
</reference>
<organism evidence="2 3">
    <name type="scientific">Penicillium malachiteum</name>
    <dbReference type="NCBI Taxonomy" id="1324776"/>
    <lineage>
        <taxon>Eukaryota</taxon>
        <taxon>Fungi</taxon>
        <taxon>Dikarya</taxon>
        <taxon>Ascomycota</taxon>
        <taxon>Pezizomycotina</taxon>
        <taxon>Eurotiomycetes</taxon>
        <taxon>Eurotiomycetidae</taxon>
        <taxon>Eurotiales</taxon>
        <taxon>Aspergillaceae</taxon>
        <taxon>Penicillium</taxon>
    </lineage>
</organism>
<dbReference type="AlphaFoldDB" id="A0AAD6MRR0"/>
<dbReference type="EMBL" id="JAQJAN010000019">
    <property type="protein sequence ID" value="KAJ5709357.1"/>
    <property type="molecule type" value="Genomic_DNA"/>
</dbReference>
<proteinExistence type="predicted"/>
<sequence>MAPKPSFTECAMYWCEKDNFRSLNLDEDDWMTDIYKFVPPQNSTSLSNKSSNYHISQFLSTELLNRLANIFNNPALLTSDQDSGSAAMQDIMSTNNITDVVKSVSTALTDTIRASDVSSRIPGKAFMTETYIHVRWAWVIFPLFVVLASTILLLATTVLTKDAVLWKSSVLPLLMGYLDIAPEYNFSGLRSVSEMNRLSKKITVTMEHENDLILSER</sequence>
<feature type="transmembrane region" description="Helical" evidence="1">
    <location>
        <begin position="136"/>
        <end position="159"/>
    </location>
</feature>
<evidence type="ECO:0000256" key="1">
    <source>
        <dbReference type="SAM" id="Phobius"/>
    </source>
</evidence>
<protein>
    <submittedName>
        <fullName evidence="2">Uncharacterized protein</fullName>
    </submittedName>
</protein>
<keyword evidence="3" id="KW-1185">Reference proteome</keyword>
<evidence type="ECO:0000313" key="3">
    <source>
        <dbReference type="Proteomes" id="UP001215712"/>
    </source>
</evidence>
<keyword evidence="1" id="KW-0812">Transmembrane</keyword>
<keyword evidence="1" id="KW-1133">Transmembrane helix</keyword>
<name>A0AAD6MRR0_9EURO</name>